<dbReference type="PANTHER" id="PTHR43009:SF7">
    <property type="entry name" value="HOMOGENTISATE GERANYLGERANYLTRANSFERASE, CHLOROPLASTIC"/>
    <property type="match status" value="1"/>
</dbReference>
<dbReference type="Gene3D" id="1.10.357.140">
    <property type="entry name" value="UbiA prenyltransferase"/>
    <property type="match status" value="1"/>
</dbReference>
<evidence type="ECO:0000256" key="1">
    <source>
        <dbReference type="ARBA" id="ARBA00004141"/>
    </source>
</evidence>
<keyword evidence="4 9" id="KW-0808">Transferase</keyword>
<keyword evidence="5 8" id="KW-0812">Transmembrane</keyword>
<dbReference type="EMBL" id="FOFB01000005">
    <property type="protein sequence ID" value="SEQ07541.1"/>
    <property type="molecule type" value="Genomic_DNA"/>
</dbReference>
<dbReference type="AlphaFoldDB" id="A0A1H9D2D1"/>
<dbReference type="GO" id="GO:0016020">
    <property type="term" value="C:membrane"/>
    <property type="evidence" value="ECO:0007669"/>
    <property type="project" value="UniProtKB-SubCell"/>
</dbReference>
<evidence type="ECO:0000256" key="4">
    <source>
        <dbReference type="ARBA" id="ARBA00022679"/>
    </source>
</evidence>
<dbReference type="NCBIfam" id="NF009525">
    <property type="entry name" value="PRK12887.1"/>
    <property type="match status" value="1"/>
</dbReference>
<feature type="transmembrane region" description="Helical" evidence="8">
    <location>
        <begin position="237"/>
        <end position="254"/>
    </location>
</feature>
<feature type="transmembrane region" description="Helical" evidence="8">
    <location>
        <begin position="166"/>
        <end position="185"/>
    </location>
</feature>
<evidence type="ECO:0000256" key="7">
    <source>
        <dbReference type="ARBA" id="ARBA00023136"/>
    </source>
</evidence>
<feature type="transmembrane region" description="Helical" evidence="8">
    <location>
        <begin position="211"/>
        <end position="231"/>
    </location>
</feature>
<keyword evidence="7 8" id="KW-0472">Membrane</keyword>
<dbReference type="PANTHER" id="PTHR43009">
    <property type="entry name" value="HOMOGENTISATE SOLANESYLTRANSFERASE, CHLOROPLASTIC"/>
    <property type="match status" value="1"/>
</dbReference>
<dbReference type="InterPro" id="IPR000537">
    <property type="entry name" value="UbiA_prenyltransferase"/>
</dbReference>
<comment type="subcellular location">
    <subcellularLocation>
        <location evidence="1">Membrane</location>
        <topology evidence="1">Multi-pass membrane protein</topology>
    </subcellularLocation>
</comment>
<gene>
    <name evidence="9" type="ORF">SAMN05444359_105114</name>
</gene>
<sequence length="286" mass="32031">MITFLRFARAHTVIGTSLSLLALYLMAARHVGVNDWMMFALSLFSCLAANVYITGLNQLTDIDIDKINKPYLPLASGAYSPRTGQWIVGVCGLLAVLSCLVYPPYLPLTVLSSLFLGTIYSAEPIRLKRYHFWAAFCIIVVRGLIVNLLLYLHFRTALGAGAQVPGMVWLLTFVIFVFGIIIAWFKDLPDTEGDKEHGIQTLTLVRTRKWVYTRGAGLLGGTLLSAAIYAFWVEQQWIAAGLVVLLLFFGYFTTRLDLDDQQSIARFYQSTWGVFFGVYLVFAVWG</sequence>
<protein>
    <submittedName>
        <fullName evidence="9">Homogentisate phytyltransferase</fullName>
    </submittedName>
</protein>
<evidence type="ECO:0000313" key="10">
    <source>
        <dbReference type="Proteomes" id="UP000199021"/>
    </source>
</evidence>
<organism evidence="9 10">
    <name type="scientific">Neolewinella agarilytica</name>
    <dbReference type="NCBI Taxonomy" id="478744"/>
    <lineage>
        <taxon>Bacteria</taxon>
        <taxon>Pseudomonadati</taxon>
        <taxon>Bacteroidota</taxon>
        <taxon>Saprospiria</taxon>
        <taxon>Saprospirales</taxon>
        <taxon>Lewinellaceae</taxon>
        <taxon>Neolewinella</taxon>
    </lineage>
</organism>
<evidence type="ECO:0000256" key="8">
    <source>
        <dbReference type="SAM" id="Phobius"/>
    </source>
</evidence>
<dbReference type="GO" id="GO:0016765">
    <property type="term" value="F:transferase activity, transferring alkyl or aryl (other than methyl) groups"/>
    <property type="evidence" value="ECO:0007669"/>
    <property type="project" value="InterPro"/>
</dbReference>
<feature type="transmembrane region" description="Helical" evidence="8">
    <location>
        <begin position="37"/>
        <end position="59"/>
    </location>
</feature>
<reference evidence="10" key="1">
    <citation type="submission" date="2016-10" db="EMBL/GenBank/DDBJ databases">
        <authorList>
            <person name="Varghese N."/>
            <person name="Submissions S."/>
        </authorList>
    </citation>
    <scope>NUCLEOTIDE SEQUENCE [LARGE SCALE GENOMIC DNA]</scope>
    <source>
        <strain evidence="10">DSM 24740</strain>
    </source>
</reference>
<evidence type="ECO:0000256" key="3">
    <source>
        <dbReference type="ARBA" id="ARBA00022475"/>
    </source>
</evidence>
<feature type="transmembrane region" description="Helical" evidence="8">
    <location>
        <begin position="266"/>
        <end position="285"/>
    </location>
</feature>
<name>A0A1H9D2D1_9BACT</name>
<dbReference type="RefSeq" id="WP_090166413.1">
    <property type="nucleotide sequence ID" value="NZ_FOFB01000005.1"/>
</dbReference>
<evidence type="ECO:0000313" key="9">
    <source>
        <dbReference type="EMBL" id="SEQ07541.1"/>
    </source>
</evidence>
<dbReference type="Pfam" id="PF01040">
    <property type="entry name" value="UbiA"/>
    <property type="match status" value="1"/>
</dbReference>
<proteinExistence type="inferred from homology"/>
<dbReference type="OrthoDB" id="4528743at2"/>
<comment type="similarity">
    <text evidence="2">Belongs to the UbiA prenyltransferase family.</text>
</comment>
<evidence type="ECO:0000256" key="5">
    <source>
        <dbReference type="ARBA" id="ARBA00022692"/>
    </source>
</evidence>
<keyword evidence="3" id="KW-1003">Cell membrane</keyword>
<keyword evidence="6 8" id="KW-1133">Transmembrane helix</keyword>
<feature type="transmembrane region" description="Helical" evidence="8">
    <location>
        <begin position="132"/>
        <end position="154"/>
    </location>
</feature>
<accession>A0A1H9D2D1</accession>
<dbReference type="STRING" id="478744.SAMN05444359_105114"/>
<keyword evidence="10" id="KW-1185">Reference proteome</keyword>
<evidence type="ECO:0000256" key="2">
    <source>
        <dbReference type="ARBA" id="ARBA00005985"/>
    </source>
</evidence>
<evidence type="ECO:0000256" key="6">
    <source>
        <dbReference type="ARBA" id="ARBA00022989"/>
    </source>
</evidence>
<dbReference type="Proteomes" id="UP000199021">
    <property type="component" value="Unassembled WGS sequence"/>
</dbReference>
<dbReference type="InParanoid" id="A0A1H9D2D1"/>
<dbReference type="InterPro" id="IPR044878">
    <property type="entry name" value="UbiA_sf"/>
</dbReference>